<dbReference type="GO" id="GO:0017116">
    <property type="term" value="F:single-stranded DNA helicase activity"/>
    <property type="evidence" value="ECO:0007669"/>
    <property type="project" value="TreeGrafter"/>
</dbReference>
<gene>
    <name evidence="7" type="ORF">D271_03979</name>
</gene>
<comment type="function">
    <text evidence="1">DNA-dependent ATPase that plays important roles in cellular responses to stalled DNA replication processes.</text>
</comment>
<dbReference type="InterPro" id="IPR021886">
    <property type="entry name" value="MgsA_C"/>
</dbReference>
<dbReference type="GO" id="GO:0000731">
    <property type="term" value="P:DNA synthesis involved in DNA repair"/>
    <property type="evidence" value="ECO:0007669"/>
    <property type="project" value="TreeGrafter"/>
</dbReference>
<dbReference type="STRING" id="1227363.D271_03979"/>
<protein>
    <submittedName>
        <fullName evidence="7">Recombination factor protein RarA</fullName>
    </submittedName>
</protein>
<evidence type="ECO:0000313" key="8">
    <source>
        <dbReference type="Proteomes" id="UP000011912"/>
    </source>
</evidence>
<dbReference type="PANTHER" id="PTHR13779:SF7">
    <property type="entry name" value="ATPASE WRNIP1"/>
    <property type="match status" value="1"/>
</dbReference>
<dbReference type="FunFam" id="1.20.272.10:FF:000001">
    <property type="entry name" value="Putative AAA family ATPase"/>
    <property type="match status" value="1"/>
</dbReference>
<dbReference type="EMBL" id="ANAG01000012">
    <property type="protein sequence ID" value="EKW99097.1"/>
    <property type="molecule type" value="Genomic_DNA"/>
</dbReference>
<keyword evidence="4" id="KW-0547">Nucleotide-binding</keyword>
<dbReference type="InterPro" id="IPR003593">
    <property type="entry name" value="AAA+_ATPase"/>
</dbReference>
<dbReference type="GO" id="GO:0006261">
    <property type="term" value="P:DNA-templated DNA replication"/>
    <property type="evidence" value="ECO:0007669"/>
    <property type="project" value="TreeGrafter"/>
</dbReference>
<evidence type="ECO:0000256" key="5">
    <source>
        <dbReference type="ARBA" id="ARBA00022840"/>
    </source>
</evidence>
<comment type="caution">
    <text evidence="7">The sequence shown here is derived from an EMBL/GenBank/DDBJ whole genome shotgun (WGS) entry which is preliminary data.</text>
</comment>
<sequence length="463" mass="51787">MSGEVYNVDETNVRLEGDTMHQESLFAANNRQEPLASRVRPRTLAEVIGQKHLLGPGRILRELITNDQVSSLILWGPPGVGKTTLARIIAAQTKAEFISFSAVDSSIKTIREVMKRAEANSDYGQQTIVFIDEIHRFNKAQQDAFLPYVERGSITLIAATTENPSFELNSALLSRCKVFVLKPLTTDDIITLLQRVVQDERAFPGVTVELGHEAQVMLATFANGDARTALNILEMAVLNSDHRTANKVIVTPTQLQQLTGQKMVLYDKNGEEHYNIISALHKALRNSDVDAAIYWLSRMLAGGEDPLYIARRLVRFASEDVGLADTNALRVAVDVFQACQFIGMPECDVHLTEAVIYLALAPKSNAVYAARQRVRHDVQATINEPVPLQIRNAPTKLMQELEYGQGYQYAHATAAKLTTMKTMPDNLQGHRYYYPTTEGHEGRFKARLEEIQRWHAQHDHPSS</sequence>
<evidence type="ECO:0000256" key="2">
    <source>
        <dbReference type="ARBA" id="ARBA00008959"/>
    </source>
</evidence>
<dbReference type="InterPro" id="IPR032423">
    <property type="entry name" value="AAA_assoc_2"/>
</dbReference>
<dbReference type="Gene3D" id="1.20.272.10">
    <property type="match status" value="1"/>
</dbReference>
<organism evidence="7 8">
    <name type="scientific">Ligilactobacillus saerimneri 30a</name>
    <dbReference type="NCBI Taxonomy" id="1227363"/>
    <lineage>
        <taxon>Bacteria</taxon>
        <taxon>Bacillati</taxon>
        <taxon>Bacillota</taxon>
        <taxon>Bacilli</taxon>
        <taxon>Lactobacillales</taxon>
        <taxon>Lactobacillaceae</taxon>
        <taxon>Ligilactobacillus</taxon>
    </lineage>
</organism>
<dbReference type="Pfam" id="PF00004">
    <property type="entry name" value="AAA"/>
    <property type="match status" value="1"/>
</dbReference>
<dbReference type="GO" id="GO:0008047">
    <property type="term" value="F:enzyme activator activity"/>
    <property type="evidence" value="ECO:0007669"/>
    <property type="project" value="TreeGrafter"/>
</dbReference>
<dbReference type="SUPFAM" id="SSF48019">
    <property type="entry name" value="post-AAA+ oligomerization domain-like"/>
    <property type="match status" value="1"/>
</dbReference>
<dbReference type="InterPro" id="IPR051314">
    <property type="entry name" value="AAA_ATPase_RarA/MGS1/WRNIP1"/>
</dbReference>
<proteinExistence type="inferred from homology"/>
<dbReference type="SMART" id="SM00382">
    <property type="entry name" value="AAA"/>
    <property type="match status" value="1"/>
</dbReference>
<dbReference type="GO" id="GO:0003677">
    <property type="term" value="F:DNA binding"/>
    <property type="evidence" value="ECO:0007669"/>
    <property type="project" value="InterPro"/>
</dbReference>
<dbReference type="GO" id="GO:0005524">
    <property type="term" value="F:ATP binding"/>
    <property type="evidence" value="ECO:0007669"/>
    <property type="project" value="UniProtKB-KW"/>
</dbReference>
<dbReference type="CDD" id="cd18139">
    <property type="entry name" value="HLD_clamp_RarA"/>
    <property type="match status" value="1"/>
</dbReference>
<dbReference type="InterPro" id="IPR008921">
    <property type="entry name" value="DNA_pol3_clamp-load_cplx_C"/>
</dbReference>
<comment type="similarity">
    <text evidence="2">Belongs to the AAA ATPase family. RarA/MGS1/WRNIP1 subfamily.</text>
</comment>
<dbReference type="Pfam" id="PF12002">
    <property type="entry name" value="MgsA_C"/>
    <property type="match status" value="1"/>
</dbReference>
<evidence type="ECO:0000256" key="1">
    <source>
        <dbReference type="ARBA" id="ARBA00002393"/>
    </source>
</evidence>
<evidence type="ECO:0000313" key="7">
    <source>
        <dbReference type="EMBL" id="EKW99097.1"/>
    </source>
</evidence>
<evidence type="ECO:0000259" key="6">
    <source>
        <dbReference type="SMART" id="SM00382"/>
    </source>
</evidence>
<dbReference type="InterPro" id="IPR003959">
    <property type="entry name" value="ATPase_AAA_core"/>
</dbReference>
<dbReference type="SUPFAM" id="SSF52540">
    <property type="entry name" value="P-loop containing nucleoside triphosphate hydrolases"/>
    <property type="match status" value="1"/>
</dbReference>
<dbReference type="CDD" id="cd00009">
    <property type="entry name" value="AAA"/>
    <property type="match status" value="1"/>
</dbReference>
<feature type="domain" description="AAA+ ATPase" evidence="6">
    <location>
        <begin position="68"/>
        <end position="184"/>
    </location>
</feature>
<keyword evidence="8" id="KW-1185">Reference proteome</keyword>
<dbReference type="Gene3D" id="3.40.50.300">
    <property type="entry name" value="P-loop containing nucleotide triphosphate hydrolases"/>
    <property type="match status" value="1"/>
</dbReference>
<accession>M5J6W3</accession>
<dbReference type="Proteomes" id="UP000011912">
    <property type="component" value="Unassembled WGS sequence"/>
</dbReference>
<dbReference type="Gene3D" id="1.10.8.60">
    <property type="match status" value="1"/>
</dbReference>
<dbReference type="Gene3D" id="1.10.3710.10">
    <property type="entry name" value="DNA polymerase III clamp loader subunits, C-terminal domain"/>
    <property type="match status" value="1"/>
</dbReference>
<reference evidence="7 8" key="1">
    <citation type="journal article" date="2013" name="Genome Announc.">
        <title>Genome Sequence of Lactobacillus saerimneri 30a (Formerly Lactobacillus sp. Strain 30a), a Reference Lactic Acid Bacterium Strain Producing Biogenic Amines.</title>
        <authorList>
            <person name="Romano A."/>
            <person name="Trip H."/>
            <person name="Campbell-Sills H."/>
            <person name="Bouchez O."/>
            <person name="Sherman D."/>
            <person name="Lolkema J.S."/>
            <person name="Lucas P.M."/>
        </authorList>
    </citation>
    <scope>NUCLEOTIDE SEQUENCE [LARGE SCALE GENOMIC DNA]</scope>
    <source>
        <strain evidence="7 8">30a</strain>
    </source>
</reference>
<dbReference type="FunFam" id="3.40.50.300:FF:000137">
    <property type="entry name" value="Replication-associated recombination protein A"/>
    <property type="match status" value="1"/>
</dbReference>
<keyword evidence="3" id="KW-0235">DNA replication</keyword>
<dbReference type="AlphaFoldDB" id="M5J6W3"/>
<dbReference type="InterPro" id="IPR027417">
    <property type="entry name" value="P-loop_NTPase"/>
</dbReference>
<dbReference type="PATRIC" id="fig|1227363.6.peg.776"/>
<evidence type="ECO:0000256" key="4">
    <source>
        <dbReference type="ARBA" id="ARBA00022741"/>
    </source>
</evidence>
<dbReference type="PANTHER" id="PTHR13779">
    <property type="entry name" value="WERNER HELICASE-INTERACTING PROTEIN 1 FAMILY MEMBER"/>
    <property type="match status" value="1"/>
</dbReference>
<keyword evidence="5" id="KW-0067">ATP-binding</keyword>
<name>M5J6W3_9LACO</name>
<evidence type="ECO:0000256" key="3">
    <source>
        <dbReference type="ARBA" id="ARBA00022705"/>
    </source>
</evidence>
<dbReference type="Pfam" id="PF16193">
    <property type="entry name" value="AAA_assoc_2"/>
    <property type="match status" value="1"/>
</dbReference>
<dbReference type="GO" id="GO:0016887">
    <property type="term" value="F:ATP hydrolysis activity"/>
    <property type="evidence" value="ECO:0007669"/>
    <property type="project" value="InterPro"/>
</dbReference>